<comment type="caution">
    <text evidence="2">The sequence shown here is derived from an EMBL/GenBank/DDBJ whole genome shotgun (WGS) entry which is preliminary data.</text>
</comment>
<gene>
    <name evidence="2" type="ORF">SD77_3010</name>
</gene>
<organism evidence="2 3">
    <name type="scientific">Bacillus badius</name>
    <dbReference type="NCBI Taxonomy" id="1455"/>
    <lineage>
        <taxon>Bacteria</taxon>
        <taxon>Bacillati</taxon>
        <taxon>Bacillota</taxon>
        <taxon>Bacilli</taxon>
        <taxon>Bacillales</taxon>
        <taxon>Bacillaceae</taxon>
        <taxon>Pseudobacillus</taxon>
    </lineage>
</organism>
<evidence type="ECO:0000313" key="2">
    <source>
        <dbReference type="EMBL" id="KIL73733.1"/>
    </source>
</evidence>
<dbReference type="Proteomes" id="UP000031982">
    <property type="component" value="Unassembled WGS sequence"/>
</dbReference>
<evidence type="ECO:0000313" key="3">
    <source>
        <dbReference type="Proteomes" id="UP000031982"/>
    </source>
</evidence>
<name>A0ABR5AP33_BACBA</name>
<sequence>MKIIPASAIKAGFIQFGVTGNKDVKGIYTAGDENTIMFSKKEQGMAEELKAAVERKIYTERKQESSSPSLADELKKLLTLKNEGVLTEEEFQQQKQKLLS</sequence>
<reference evidence="2 3" key="1">
    <citation type="submission" date="2015-01" db="EMBL/GenBank/DDBJ databases">
        <title>Genome Assembly of Bacillus badius MTCC 1458.</title>
        <authorList>
            <person name="Verma A."/>
            <person name="Khatri I."/>
            <person name="Mual P."/>
            <person name="Subramanian S."/>
            <person name="Krishnamurthi S."/>
        </authorList>
    </citation>
    <scope>NUCLEOTIDE SEQUENCE [LARGE SCALE GENOMIC DNA]</scope>
    <source>
        <strain evidence="2 3">MTCC 1458</strain>
    </source>
</reference>
<dbReference type="InterPro" id="IPR018649">
    <property type="entry name" value="SHOCT"/>
</dbReference>
<keyword evidence="3" id="KW-1185">Reference proteome</keyword>
<proteinExistence type="predicted"/>
<accession>A0ABR5AP33</accession>
<evidence type="ECO:0000259" key="1">
    <source>
        <dbReference type="Pfam" id="PF09851"/>
    </source>
</evidence>
<dbReference type="EMBL" id="JXLP01000028">
    <property type="protein sequence ID" value="KIL73733.1"/>
    <property type="molecule type" value="Genomic_DNA"/>
</dbReference>
<protein>
    <recommendedName>
        <fullName evidence="1">SHOCT domain-containing protein</fullName>
    </recommendedName>
</protein>
<dbReference type="Pfam" id="PF09851">
    <property type="entry name" value="SHOCT"/>
    <property type="match status" value="1"/>
</dbReference>
<feature type="domain" description="SHOCT" evidence="1">
    <location>
        <begin position="72"/>
        <end position="99"/>
    </location>
</feature>